<dbReference type="AlphaFoldDB" id="A0A1E3NLG0"/>
<sequence>PLLGVTRYLASGHNCPQLSTIVHNCQQQNLPHPLELSSIHSNYTSCKYRDCLNFLFSIKTHPTA</sequence>
<accession>A0A1E3NLG0</accession>
<organism evidence="1 2">
    <name type="scientific">Pichia membranifaciens NRRL Y-2026</name>
    <dbReference type="NCBI Taxonomy" id="763406"/>
    <lineage>
        <taxon>Eukaryota</taxon>
        <taxon>Fungi</taxon>
        <taxon>Dikarya</taxon>
        <taxon>Ascomycota</taxon>
        <taxon>Saccharomycotina</taxon>
        <taxon>Pichiomycetes</taxon>
        <taxon>Pichiales</taxon>
        <taxon>Pichiaceae</taxon>
        <taxon>Pichia</taxon>
    </lineage>
</organism>
<reference evidence="1 2" key="1">
    <citation type="journal article" date="2016" name="Proc. Natl. Acad. Sci. U.S.A.">
        <title>Comparative genomics of biotechnologically important yeasts.</title>
        <authorList>
            <person name="Riley R."/>
            <person name="Haridas S."/>
            <person name="Wolfe K.H."/>
            <person name="Lopes M.R."/>
            <person name="Hittinger C.T."/>
            <person name="Goeker M."/>
            <person name="Salamov A.A."/>
            <person name="Wisecaver J.H."/>
            <person name="Long T.M."/>
            <person name="Calvey C.H."/>
            <person name="Aerts A.L."/>
            <person name="Barry K.W."/>
            <person name="Choi C."/>
            <person name="Clum A."/>
            <person name="Coughlan A.Y."/>
            <person name="Deshpande S."/>
            <person name="Douglass A.P."/>
            <person name="Hanson S.J."/>
            <person name="Klenk H.-P."/>
            <person name="LaButti K.M."/>
            <person name="Lapidus A."/>
            <person name="Lindquist E.A."/>
            <person name="Lipzen A.M."/>
            <person name="Meier-Kolthoff J.P."/>
            <person name="Ohm R.A."/>
            <person name="Otillar R.P."/>
            <person name="Pangilinan J.L."/>
            <person name="Peng Y."/>
            <person name="Rokas A."/>
            <person name="Rosa C.A."/>
            <person name="Scheuner C."/>
            <person name="Sibirny A.A."/>
            <person name="Slot J.C."/>
            <person name="Stielow J.B."/>
            <person name="Sun H."/>
            <person name="Kurtzman C.P."/>
            <person name="Blackwell M."/>
            <person name="Grigoriev I.V."/>
            <person name="Jeffries T.W."/>
        </authorList>
    </citation>
    <scope>NUCLEOTIDE SEQUENCE [LARGE SCALE GENOMIC DNA]</scope>
    <source>
        <strain evidence="1 2">NRRL Y-2026</strain>
    </source>
</reference>
<proteinExistence type="predicted"/>
<name>A0A1E3NLG0_9ASCO</name>
<dbReference type="RefSeq" id="XP_019017296.1">
    <property type="nucleotide sequence ID" value="XM_019164140.1"/>
</dbReference>
<dbReference type="Proteomes" id="UP000094455">
    <property type="component" value="Unassembled WGS sequence"/>
</dbReference>
<dbReference type="EMBL" id="KV454003">
    <property type="protein sequence ID" value="ODQ46183.1"/>
    <property type="molecule type" value="Genomic_DNA"/>
</dbReference>
<evidence type="ECO:0000313" key="1">
    <source>
        <dbReference type="EMBL" id="ODQ46183.1"/>
    </source>
</evidence>
<keyword evidence="2" id="KW-1185">Reference proteome</keyword>
<protein>
    <submittedName>
        <fullName evidence="1">Uncharacterized protein</fullName>
    </submittedName>
</protein>
<gene>
    <name evidence="1" type="ORF">PICMEDRAFT_72273</name>
</gene>
<dbReference type="GeneID" id="30180827"/>
<feature type="non-terminal residue" evidence="1">
    <location>
        <position position="1"/>
    </location>
</feature>
<evidence type="ECO:0000313" key="2">
    <source>
        <dbReference type="Proteomes" id="UP000094455"/>
    </source>
</evidence>